<proteinExistence type="predicted"/>
<keyword evidence="1" id="KW-0812">Transmembrane</keyword>
<accession>A0ABD2MX79</accession>
<protein>
    <recommendedName>
        <fullName evidence="2">SAM domain-containing protein</fullName>
    </recommendedName>
</protein>
<gene>
    <name evidence="3" type="ORF">HHI36_021591</name>
</gene>
<organism evidence="3 4">
    <name type="scientific">Cryptolaemus montrouzieri</name>
    <dbReference type="NCBI Taxonomy" id="559131"/>
    <lineage>
        <taxon>Eukaryota</taxon>
        <taxon>Metazoa</taxon>
        <taxon>Ecdysozoa</taxon>
        <taxon>Arthropoda</taxon>
        <taxon>Hexapoda</taxon>
        <taxon>Insecta</taxon>
        <taxon>Pterygota</taxon>
        <taxon>Neoptera</taxon>
        <taxon>Endopterygota</taxon>
        <taxon>Coleoptera</taxon>
        <taxon>Polyphaga</taxon>
        <taxon>Cucujiformia</taxon>
        <taxon>Coccinelloidea</taxon>
        <taxon>Coccinellidae</taxon>
        <taxon>Scymninae</taxon>
        <taxon>Scymnini</taxon>
        <taxon>Cryptolaemus</taxon>
    </lineage>
</organism>
<dbReference type="Pfam" id="PF07647">
    <property type="entry name" value="SAM_2"/>
    <property type="match status" value="1"/>
</dbReference>
<dbReference type="SUPFAM" id="SSF47769">
    <property type="entry name" value="SAM/Pointed domain"/>
    <property type="match status" value="1"/>
</dbReference>
<keyword evidence="1" id="KW-1133">Transmembrane helix</keyword>
<evidence type="ECO:0000259" key="2">
    <source>
        <dbReference type="PROSITE" id="PS50105"/>
    </source>
</evidence>
<reference evidence="3 4" key="1">
    <citation type="journal article" date="2021" name="BMC Biol.">
        <title>Horizontally acquired antibacterial genes associated with adaptive radiation of ladybird beetles.</title>
        <authorList>
            <person name="Li H.S."/>
            <person name="Tang X.F."/>
            <person name="Huang Y.H."/>
            <person name="Xu Z.Y."/>
            <person name="Chen M.L."/>
            <person name="Du X.Y."/>
            <person name="Qiu B.Y."/>
            <person name="Chen P.T."/>
            <person name="Zhang W."/>
            <person name="Slipinski A."/>
            <person name="Escalona H.E."/>
            <person name="Waterhouse R.M."/>
            <person name="Zwick A."/>
            <person name="Pang H."/>
        </authorList>
    </citation>
    <scope>NUCLEOTIDE SEQUENCE [LARGE SCALE GENOMIC DNA]</scope>
    <source>
        <strain evidence="3">SYSU2018</strain>
    </source>
</reference>
<feature type="domain" description="SAM" evidence="2">
    <location>
        <begin position="1"/>
        <end position="62"/>
    </location>
</feature>
<evidence type="ECO:0000256" key="1">
    <source>
        <dbReference type="SAM" id="Phobius"/>
    </source>
</evidence>
<dbReference type="PROSITE" id="PS50105">
    <property type="entry name" value="SAM_DOMAIN"/>
    <property type="match status" value="1"/>
</dbReference>
<dbReference type="InterPro" id="IPR013761">
    <property type="entry name" value="SAM/pointed_sf"/>
</dbReference>
<dbReference type="InterPro" id="IPR001660">
    <property type="entry name" value="SAM"/>
</dbReference>
<evidence type="ECO:0000313" key="4">
    <source>
        <dbReference type="Proteomes" id="UP001516400"/>
    </source>
</evidence>
<name>A0ABD2MX79_9CUCU</name>
<dbReference type="Proteomes" id="UP001516400">
    <property type="component" value="Unassembled WGS sequence"/>
</dbReference>
<sequence>MDLLSSLLKTAEADEYSCNFKKHGIDPFTLKLLDHEDLEALGITERTKRNVILKNIANLQIPAESRKNTKIDESYTKLVLFQMSNQLHKHLANLSCAVMRNDVVVTDVRLGPSVKCLDECIDSLSEETRKMKMLLTKRKEHNSKVVILGLISALLVTSSFIYVKFVLK</sequence>
<dbReference type="EMBL" id="JABFTP020000042">
    <property type="protein sequence ID" value="KAL3271095.1"/>
    <property type="molecule type" value="Genomic_DNA"/>
</dbReference>
<comment type="caution">
    <text evidence="3">The sequence shown here is derived from an EMBL/GenBank/DDBJ whole genome shotgun (WGS) entry which is preliminary data.</text>
</comment>
<evidence type="ECO:0000313" key="3">
    <source>
        <dbReference type="EMBL" id="KAL3271095.1"/>
    </source>
</evidence>
<dbReference type="AlphaFoldDB" id="A0ABD2MX79"/>
<keyword evidence="1" id="KW-0472">Membrane</keyword>
<dbReference type="Gene3D" id="1.10.150.50">
    <property type="entry name" value="Transcription Factor, Ets-1"/>
    <property type="match status" value="1"/>
</dbReference>
<keyword evidence="4" id="KW-1185">Reference proteome</keyword>
<feature type="transmembrane region" description="Helical" evidence="1">
    <location>
        <begin position="145"/>
        <end position="167"/>
    </location>
</feature>